<organism evidence="2 3">
    <name type="scientific">Paenibacillus durus</name>
    <name type="common">Paenibacillus azotofixans</name>
    <dbReference type="NCBI Taxonomy" id="44251"/>
    <lineage>
        <taxon>Bacteria</taxon>
        <taxon>Bacillati</taxon>
        <taxon>Bacillota</taxon>
        <taxon>Bacilli</taxon>
        <taxon>Bacillales</taxon>
        <taxon>Paenibacillaceae</taxon>
        <taxon>Paenibacillus</taxon>
    </lineage>
</organism>
<feature type="chain" id="PRO_5038945887" description="Peptide ABC transporter substrate-binding protein" evidence="1">
    <location>
        <begin position="21"/>
        <end position="160"/>
    </location>
</feature>
<evidence type="ECO:0000256" key="1">
    <source>
        <dbReference type="SAM" id="SignalP"/>
    </source>
</evidence>
<proteinExistence type="predicted"/>
<dbReference type="RefSeq" id="WP_042206380.1">
    <property type="nucleotide sequence ID" value="NZ_CP009288.1"/>
</dbReference>
<dbReference type="STRING" id="44251.PDUR_11950"/>
<dbReference type="KEGG" id="pdu:PDUR_11950"/>
<evidence type="ECO:0000313" key="2">
    <source>
        <dbReference type="EMBL" id="AIQ12534.1"/>
    </source>
</evidence>
<dbReference type="EMBL" id="CP009288">
    <property type="protein sequence ID" value="AIQ12534.1"/>
    <property type="molecule type" value="Genomic_DNA"/>
</dbReference>
<reference evidence="2 3" key="1">
    <citation type="submission" date="2014-08" db="EMBL/GenBank/DDBJ databases">
        <title>Comparative genomics of the Paenibacillus odorifer group.</title>
        <authorList>
            <person name="den Bakker H.C."/>
            <person name="Tsai Y.-C."/>
            <person name="Martin N."/>
            <person name="Korlach J."/>
            <person name="Wiedmann M."/>
        </authorList>
    </citation>
    <scope>NUCLEOTIDE SEQUENCE [LARGE SCALE GENOMIC DNA]</scope>
    <source>
        <strain evidence="2 3">DSM 1735</strain>
    </source>
</reference>
<feature type="signal peptide" evidence="1">
    <location>
        <begin position="1"/>
        <end position="20"/>
    </location>
</feature>
<evidence type="ECO:0008006" key="4">
    <source>
        <dbReference type="Google" id="ProtNLM"/>
    </source>
</evidence>
<name>A0A089IU75_PAEDU</name>
<dbReference type="Proteomes" id="UP000029409">
    <property type="component" value="Chromosome"/>
</dbReference>
<sequence>MKFKKLCWGLILLCVMLTTACTNTTHTKDMGELYSLALDAYMPIDQGLNGAMKFIAIDMSNFKDIDETDKEQILKYFEKYNVEVMEASYEQLKDKGLFDPQTMALNGLLLRVEKTEISENQIVIEGSKYRSGLGAIGTKVIVQYKNGKWQVTKADTTWKS</sequence>
<accession>A0A089IU75</accession>
<keyword evidence="1" id="KW-0732">Signal</keyword>
<dbReference type="PROSITE" id="PS51257">
    <property type="entry name" value="PROKAR_LIPOPROTEIN"/>
    <property type="match status" value="1"/>
</dbReference>
<dbReference type="OrthoDB" id="2085435at2"/>
<keyword evidence="3" id="KW-1185">Reference proteome</keyword>
<dbReference type="eggNOG" id="ENOG5032FH0">
    <property type="taxonomic scope" value="Bacteria"/>
</dbReference>
<dbReference type="AlphaFoldDB" id="A0A089IU75"/>
<evidence type="ECO:0000313" key="3">
    <source>
        <dbReference type="Proteomes" id="UP000029409"/>
    </source>
</evidence>
<protein>
    <recommendedName>
        <fullName evidence="4">Peptide ABC transporter substrate-binding protein</fullName>
    </recommendedName>
</protein>
<gene>
    <name evidence="2" type="ORF">PDUR_11950</name>
</gene>